<reference evidence="3 4" key="1">
    <citation type="submission" date="2023-01" db="EMBL/GenBank/DDBJ databases">
        <title>Analysis of 21 Apiospora genomes using comparative genomics revels a genus with tremendous synthesis potential of carbohydrate active enzymes and secondary metabolites.</title>
        <authorList>
            <person name="Sorensen T."/>
        </authorList>
    </citation>
    <scope>NUCLEOTIDE SEQUENCE [LARGE SCALE GENOMIC DNA]</scope>
    <source>
        <strain evidence="3 4">CBS 135458</strain>
    </source>
</reference>
<evidence type="ECO:0000256" key="2">
    <source>
        <dbReference type="ARBA" id="ARBA00048655"/>
    </source>
</evidence>
<dbReference type="InterPro" id="IPR016477">
    <property type="entry name" value="Fructo-/Ketosamine-3-kinase"/>
</dbReference>
<dbReference type="Proteomes" id="UP001480595">
    <property type="component" value="Unassembled WGS sequence"/>
</dbReference>
<name>A0ABR1U6A4_9PEZI</name>
<organism evidence="3 4">
    <name type="scientific">Apiospora phragmitis</name>
    <dbReference type="NCBI Taxonomy" id="2905665"/>
    <lineage>
        <taxon>Eukaryota</taxon>
        <taxon>Fungi</taxon>
        <taxon>Dikarya</taxon>
        <taxon>Ascomycota</taxon>
        <taxon>Pezizomycotina</taxon>
        <taxon>Sordariomycetes</taxon>
        <taxon>Xylariomycetidae</taxon>
        <taxon>Amphisphaeriales</taxon>
        <taxon>Apiosporaceae</taxon>
        <taxon>Apiospora</taxon>
    </lineage>
</organism>
<dbReference type="EMBL" id="JAQQWL010000010">
    <property type="protein sequence ID" value="KAK8054436.1"/>
    <property type="molecule type" value="Genomic_DNA"/>
</dbReference>
<protein>
    <recommendedName>
        <fullName evidence="1">protein-ribulosamine 3-kinase</fullName>
        <ecNumber evidence="1">2.7.1.172</ecNumber>
    </recommendedName>
</protein>
<sequence length="318" mass="35846">MNGNTEVDPQVLSALPSGCRVTSTVPHGVSFWANTGKIEVELQDGTPQSFFIKVLSDEAGQHMVAGEFESMKAIHALVPEFTPAPLAHGPFESVPDTHFFLCKFREMMKEMLEPHKFAAQLAALHQNSKSPNGKFGFHTTTYSGNLPQVTDWEDSWEALQFELEAKGPDPKFDIMLPILFDKVIPRILRPLETEGRTVKRCLVYGDLWYAIDMETDQCLAFDVCCFYAHNEYEFGQGMPVCNKFGAEYLAAYQSYVQISDPAEDFQGRLDLYKLSLNTHVSALFRDNPNLRDQMLGDIRDLVARYGSQAEKIPPPQHL</sequence>
<accession>A0ABR1U6A4</accession>
<evidence type="ECO:0000313" key="4">
    <source>
        <dbReference type="Proteomes" id="UP001480595"/>
    </source>
</evidence>
<evidence type="ECO:0000256" key="1">
    <source>
        <dbReference type="ARBA" id="ARBA00011961"/>
    </source>
</evidence>
<dbReference type="PANTHER" id="PTHR12149:SF8">
    <property type="entry name" value="PROTEIN-RIBULOSAMINE 3-KINASE"/>
    <property type="match status" value="1"/>
</dbReference>
<dbReference type="PANTHER" id="PTHR12149">
    <property type="entry name" value="FRUCTOSAMINE 3 KINASE-RELATED PROTEIN"/>
    <property type="match status" value="1"/>
</dbReference>
<gene>
    <name evidence="3" type="ORF">PG994_009503</name>
</gene>
<dbReference type="EC" id="2.7.1.172" evidence="1"/>
<dbReference type="Pfam" id="PF03881">
    <property type="entry name" value="Fructosamin_kin"/>
    <property type="match status" value="1"/>
</dbReference>
<dbReference type="RefSeq" id="XP_066713082.1">
    <property type="nucleotide sequence ID" value="XM_066860912.1"/>
</dbReference>
<proteinExistence type="predicted"/>
<comment type="catalytic activity">
    <reaction evidence="2">
        <text>N(6)-D-ribulosyl-L-lysyl-[protein] + ATP = N(6)-(3-O-phospho-D-ribulosyl)-L-lysyl-[protein] + ADP + H(+)</text>
        <dbReference type="Rhea" id="RHEA:48432"/>
        <dbReference type="Rhea" id="RHEA-COMP:12103"/>
        <dbReference type="Rhea" id="RHEA-COMP:12104"/>
        <dbReference type="ChEBI" id="CHEBI:15378"/>
        <dbReference type="ChEBI" id="CHEBI:30616"/>
        <dbReference type="ChEBI" id="CHEBI:90418"/>
        <dbReference type="ChEBI" id="CHEBI:90420"/>
        <dbReference type="ChEBI" id="CHEBI:456216"/>
        <dbReference type="EC" id="2.7.1.172"/>
    </reaction>
    <physiologicalReaction direction="left-to-right" evidence="2">
        <dbReference type="Rhea" id="RHEA:48433"/>
    </physiologicalReaction>
</comment>
<dbReference type="InterPro" id="IPR011009">
    <property type="entry name" value="Kinase-like_dom_sf"/>
</dbReference>
<keyword evidence="4" id="KW-1185">Reference proteome</keyword>
<comment type="caution">
    <text evidence="3">The sequence shown here is derived from an EMBL/GenBank/DDBJ whole genome shotgun (WGS) entry which is preliminary data.</text>
</comment>
<dbReference type="GeneID" id="92093975"/>
<evidence type="ECO:0000313" key="3">
    <source>
        <dbReference type="EMBL" id="KAK8054436.1"/>
    </source>
</evidence>
<dbReference type="SUPFAM" id="SSF56112">
    <property type="entry name" value="Protein kinase-like (PK-like)"/>
    <property type="match status" value="1"/>
</dbReference>
<dbReference type="Gene3D" id="3.90.1200.10">
    <property type="match status" value="1"/>
</dbReference>